<evidence type="ECO:0000313" key="1">
    <source>
        <dbReference type="EMBL" id="ADO99283.1"/>
    </source>
</evidence>
<organism evidence="1 2">
    <name type="scientific">Prochlorococcus phage Syn1</name>
    <dbReference type="NCBI Taxonomy" id="444861"/>
    <lineage>
        <taxon>Viruses</taxon>
        <taxon>Duplodnaviria</taxon>
        <taxon>Heunggongvirae</taxon>
        <taxon>Uroviricota</taxon>
        <taxon>Caudoviricetes</taxon>
        <taxon>Pantevenvirales</taxon>
        <taxon>Kyanoviridae</taxon>
        <taxon>Vellamovirus</taxon>
        <taxon>Vellamovirus syn1</taxon>
    </lineage>
</organism>
<protein>
    <submittedName>
        <fullName evidence="1">Uncharacterized protein</fullName>
    </submittedName>
</protein>
<dbReference type="Proteomes" id="UP000006534">
    <property type="component" value="Segment"/>
</dbReference>
<gene>
    <name evidence="1" type="ORF">Syn1_182</name>
</gene>
<keyword evidence="2" id="KW-1185">Reference proteome</keyword>
<proteinExistence type="predicted"/>
<dbReference type="KEGG" id="vg:10329074"/>
<dbReference type="EMBL" id="GU071105">
    <property type="protein sequence ID" value="ADO99283.1"/>
    <property type="molecule type" value="Genomic_DNA"/>
</dbReference>
<dbReference type="RefSeq" id="YP_004324553.1">
    <property type="nucleotide sequence ID" value="NC_015288.1"/>
</dbReference>
<reference evidence="1 2" key="1">
    <citation type="journal article" date="2010" name="Environ. Microbiol.">
        <title>Genomic analysis of oceanic cyanobacterial myoviruses compared with T4-like myoviruses from diverse hosts and environments.</title>
        <authorList>
            <person name="Sullivan M.B."/>
            <person name="Huang K.H."/>
            <person name="Ignacio-Espinoza J.C."/>
            <person name="Berlin A.M."/>
            <person name="Kelly L."/>
            <person name="Weigele P.R."/>
            <person name="DeFrancesco A.S."/>
            <person name="Kern S.E."/>
            <person name="Thompson L.R."/>
            <person name="Young S."/>
            <person name="Yandava C."/>
            <person name="Fu R."/>
            <person name="Krastins B."/>
            <person name="Chase M."/>
            <person name="Sarracino D."/>
            <person name="Osburne M.S."/>
            <person name="Henn M.R."/>
            <person name="Chisholm S.W."/>
        </authorList>
    </citation>
    <scope>NUCLEOTIDE SEQUENCE [LARGE SCALE GENOMIC DNA]</scope>
    <source>
        <strain evidence="1">Syn1</strain>
    </source>
</reference>
<accession>E3SPR7</accession>
<dbReference type="GeneID" id="10329074"/>
<sequence length="40" mass="4635">MTIQSSSMHYTTIRKLRREETSNNIMKSVSINCETKCLIS</sequence>
<evidence type="ECO:0000313" key="2">
    <source>
        <dbReference type="Proteomes" id="UP000006534"/>
    </source>
</evidence>
<name>E3SPR7_9CAUD</name>